<keyword evidence="3" id="KW-1185">Reference proteome</keyword>
<comment type="caution">
    <text evidence="2">The sequence shown here is derived from an EMBL/GenBank/DDBJ whole genome shotgun (WGS) entry which is preliminary data.</text>
</comment>
<feature type="signal peptide" evidence="1">
    <location>
        <begin position="1"/>
        <end position="18"/>
    </location>
</feature>
<dbReference type="Proteomes" id="UP000822688">
    <property type="component" value="Chromosome 4"/>
</dbReference>
<accession>A0A8T0I5D0</accession>
<dbReference type="EMBL" id="CM026424">
    <property type="protein sequence ID" value="KAG0578306.1"/>
    <property type="molecule type" value="Genomic_DNA"/>
</dbReference>
<evidence type="ECO:0008006" key="4">
    <source>
        <dbReference type="Google" id="ProtNLM"/>
    </source>
</evidence>
<dbReference type="AlphaFoldDB" id="A0A8T0I5D0"/>
<reference evidence="2" key="1">
    <citation type="submission" date="2020-06" db="EMBL/GenBank/DDBJ databases">
        <title>WGS assembly of Ceratodon purpureus strain R40.</title>
        <authorList>
            <person name="Carey S.B."/>
            <person name="Jenkins J."/>
            <person name="Shu S."/>
            <person name="Lovell J.T."/>
            <person name="Sreedasyam A."/>
            <person name="Maumus F."/>
            <person name="Tiley G.P."/>
            <person name="Fernandez-Pozo N."/>
            <person name="Barry K."/>
            <person name="Chen C."/>
            <person name="Wang M."/>
            <person name="Lipzen A."/>
            <person name="Daum C."/>
            <person name="Saski C.A."/>
            <person name="Payton A.C."/>
            <person name="Mcbreen J.C."/>
            <person name="Conrad R.E."/>
            <person name="Kollar L.M."/>
            <person name="Olsson S."/>
            <person name="Huttunen S."/>
            <person name="Landis J.B."/>
            <person name="Wickett N.J."/>
            <person name="Johnson M.G."/>
            <person name="Rensing S.A."/>
            <person name="Grimwood J."/>
            <person name="Schmutz J."/>
            <person name="Mcdaniel S.F."/>
        </authorList>
    </citation>
    <scope>NUCLEOTIDE SEQUENCE</scope>
    <source>
        <strain evidence="2">R40</strain>
    </source>
</reference>
<evidence type="ECO:0000256" key="1">
    <source>
        <dbReference type="SAM" id="SignalP"/>
    </source>
</evidence>
<sequence length="64" mass="7281">MLLWSCLAIGWTFILVDMSFPAALWRKGPGRTQLCSRLEVSSPRFHYCDCNCDCGNALLYHVVN</sequence>
<evidence type="ECO:0000313" key="3">
    <source>
        <dbReference type="Proteomes" id="UP000822688"/>
    </source>
</evidence>
<proteinExistence type="predicted"/>
<keyword evidence="1" id="KW-0732">Signal</keyword>
<gene>
    <name evidence="2" type="ORF">KC19_4G013200</name>
</gene>
<evidence type="ECO:0000313" key="2">
    <source>
        <dbReference type="EMBL" id="KAG0578306.1"/>
    </source>
</evidence>
<protein>
    <recommendedName>
        <fullName evidence="4">Secreted protein</fullName>
    </recommendedName>
</protein>
<feature type="chain" id="PRO_5035830289" description="Secreted protein" evidence="1">
    <location>
        <begin position="19"/>
        <end position="64"/>
    </location>
</feature>
<name>A0A8T0I5D0_CERPU</name>
<organism evidence="2 3">
    <name type="scientific">Ceratodon purpureus</name>
    <name type="common">Fire moss</name>
    <name type="synonym">Dicranum purpureum</name>
    <dbReference type="NCBI Taxonomy" id="3225"/>
    <lineage>
        <taxon>Eukaryota</taxon>
        <taxon>Viridiplantae</taxon>
        <taxon>Streptophyta</taxon>
        <taxon>Embryophyta</taxon>
        <taxon>Bryophyta</taxon>
        <taxon>Bryophytina</taxon>
        <taxon>Bryopsida</taxon>
        <taxon>Dicranidae</taxon>
        <taxon>Pseudoditrichales</taxon>
        <taxon>Ditrichaceae</taxon>
        <taxon>Ceratodon</taxon>
    </lineage>
</organism>